<dbReference type="InterPro" id="IPR011330">
    <property type="entry name" value="Glyco_hydro/deAcase_b/a-brl"/>
</dbReference>
<evidence type="ECO:0000256" key="2">
    <source>
        <dbReference type="ARBA" id="ARBA00022729"/>
    </source>
</evidence>
<proteinExistence type="predicted"/>
<dbReference type="EMBL" id="NXLX01000008">
    <property type="protein sequence ID" value="RDU73872.1"/>
    <property type="molecule type" value="Genomic_DNA"/>
</dbReference>
<dbReference type="InterPro" id="IPR051398">
    <property type="entry name" value="Polysacch_Deacetylase"/>
</dbReference>
<dbReference type="Proteomes" id="UP000256695">
    <property type="component" value="Unassembled WGS sequence"/>
</dbReference>
<sequence length="325" mass="38230">MKQTIKNILSNLPYIKSYFHGDAIILMLHRIAPLDNKKLPENEKLKVDPKALENFIIEAKNNGYNFLSLDELYQKLIDGTFLNKKNLVITIDDGYKDNYTYGFPIFKKYQIPFCIYLCTGFLENPNMWWFSIEDFLLKNSSISLHTKKIDISNIKQKSEVFLNIRNEVLNKLDNLHNAKEILNIFGIKHCEKDYKSLALTIEEIQEMCQYKGFTLGCHTHTHPVFNNLSFEELRDDIKKSLNIIHETFGKTPKHFCFPFGGKGEINKTYCDFIKEFNFKTAVTTRNGTIYKTHKNYMHVLPRIFVHSDFKLKDLIKIRKKKIISY</sequence>
<dbReference type="GO" id="GO:0005576">
    <property type="term" value="C:extracellular region"/>
    <property type="evidence" value="ECO:0007669"/>
    <property type="project" value="UniProtKB-SubCell"/>
</dbReference>
<dbReference type="Gene3D" id="3.20.20.370">
    <property type="entry name" value="Glycoside hydrolase/deacetylase"/>
    <property type="match status" value="1"/>
</dbReference>
<dbReference type="PANTHER" id="PTHR34216:SF3">
    <property type="entry name" value="POLY-BETA-1,6-N-ACETYL-D-GLUCOSAMINE N-DEACETYLASE"/>
    <property type="match status" value="1"/>
</dbReference>
<comment type="subcellular location">
    <subcellularLocation>
        <location evidence="1">Secreted</location>
    </subcellularLocation>
</comment>
<evidence type="ECO:0000313" key="5">
    <source>
        <dbReference type="Proteomes" id="UP000256695"/>
    </source>
</evidence>
<dbReference type="AlphaFoldDB" id="A0A3D8J8W5"/>
<comment type="caution">
    <text evidence="4">The sequence shown here is derived from an EMBL/GenBank/DDBJ whole genome shotgun (WGS) entry which is preliminary data.</text>
</comment>
<evidence type="ECO:0000256" key="1">
    <source>
        <dbReference type="ARBA" id="ARBA00004613"/>
    </source>
</evidence>
<keyword evidence="2" id="KW-0732">Signal</keyword>
<dbReference type="RefSeq" id="WP_115578980.1">
    <property type="nucleotide sequence ID" value="NZ_NXLX01000008.1"/>
</dbReference>
<dbReference type="PANTHER" id="PTHR34216">
    <property type="match status" value="1"/>
</dbReference>
<protein>
    <submittedName>
        <fullName evidence="4">Polysaccharide deacetylase</fullName>
    </submittedName>
</protein>
<dbReference type="GO" id="GO:0016810">
    <property type="term" value="F:hydrolase activity, acting on carbon-nitrogen (but not peptide) bonds"/>
    <property type="evidence" value="ECO:0007669"/>
    <property type="project" value="InterPro"/>
</dbReference>
<dbReference type="InterPro" id="IPR002509">
    <property type="entry name" value="NODB_dom"/>
</dbReference>
<name>A0A3D8J8W5_9HELI</name>
<keyword evidence="5" id="KW-1185">Reference proteome</keyword>
<dbReference type="GO" id="GO:0005975">
    <property type="term" value="P:carbohydrate metabolic process"/>
    <property type="evidence" value="ECO:0007669"/>
    <property type="project" value="InterPro"/>
</dbReference>
<dbReference type="PROSITE" id="PS51677">
    <property type="entry name" value="NODB"/>
    <property type="match status" value="1"/>
</dbReference>
<feature type="domain" description="NodB homology" evidence="3">
    <location>
        <begin position="85"/>
        <end position="325"/>
    </location>
</feature>
<reference evidence="4 5" key="1">
    <citation type="submission" date="2018-04" db="EMBL/GenBank/DDBJ databases">
        <title>Novel Campyloabacter and Helicobacter Species and Strains.</title>
        <authorList>
            <person name="Mannion A.J."/>
            <person name="Shen Z."/>
            <person name="Fox J.G."/>
        </authorList>
    </citation>
    <scope>NUCLEOTIDE SEQUENCE [LARGE SCALE GENOMIC DNA]</scope>
    <source>
        <strain evidence="4 5">MIT 04-9362</strain>
    </source>
</reference>
<evidence type="ECO:0000313" key="4">
    <source>
        <dbReference type="EMBL" id="RDU73872.1"/>
    </source>
</evidence>
<organism evidence="4 5">
    <name type="scientific">Helicobacter anseris</name>
    <dbReference type="NCBI Taxonomy" id="375926"/>
    <lineage>
        <taxon>Bacteria</taxon>
        <taxon>Pseudomonadati</taxon>
        <taxon>Campylobacterota</taxon>
        <taxon>Epsilonproteobacteria</taxon>
        <taxon>Campylobacterales</taxon>
        <taxon>Helicobacteraceae</taxon>
        <taxon>Helicobacter</taxon>
    </lineage>
</organism>
<gene>
    <name evidence="4" type="ORF">CQA57_04190</name>
</gene>
<dbReference type="Pfam" id="PF01522">
    <property type="entry name" value="Polysacc_deac_1"/>
    <property type="match status" value="1"/>
</dbReference>
<accession>A0A3D8J8W5</accession>
<dbReference type="OrthoDB" id="9776235at2"/>
<dbReference type="SUPFAM" id="SSF88713">
    <property type="entry name" value="Glycoside hydrolase/deacetylase"/>
    <property type="match status" value="1"/>
</dbReference>
<evidence type="ECO:0000259" key="3">
    <source>
        <dbReference type="PROSITE" id="PS51677"/>
    </source>
</evidence>